<evidence type="ECO:0000313" key="1">
    <source>
        <dbReference type="EMBL" id="KAE8417879.1"/>
    </source>
</evidence>
<sequence length="70" mass="7988">MCPSHLWKPMHKGMQKKICSHGPLKLAGVRSCKYCPREGSSTTICLWGENMAFAVCEYYLLKECICMRVC</sequence>
<gene>
    <name evidence="1" type="ORF">BDV36DRAFT_168443</name>
</gene>
<accession>A0ABQ6WLA7</accession>
<organism evidence="1 2">
    <name type="scientific">Aspergillus pseudocaelatus</name>
    <dbReference type="NCBI Taxonomy" id="1825620"/>
    <lineage>
        <taxon>Eukaryota</taxon>
        <taxon>Fungi</taxon>
        <taxon>Dikarya</taxon>
        <taxon>Ascomycota</taxon>
        <taxon>Pezizomycotina</taxon>
        <taxon>Eurotiomycetes</taxon>
        <taxon>Eurotiomycetidae</taxon>
        <taxon>Eurotiales</taxon>
        <taxon>Aspergillaceae</taxon>
        <taxon>Aspergillus</taxon>
        <taxon>Aspergillus subgen. Circumdati</taxon>
    </lineage>
</organism>
<keyword evidence="2" id="KW-1185">Reference proteome</keyword>
<proteinExistence type="predicted"/>
<protein>
    <submittedName>
        <fullName evidence="1">Uncharacterized protein</fullName>
    </submittedName>
</protein>
<name>A0ABQ6WLA7_9EURO</name>
<reference evidence="1 2" key="1">
    <citation type="submission" date="2019-04" db="EMBL/GenBank/DDBJ databases">
        <authorList>
            <consortium name="DOE Joint Genome Institute"/>
            <person name="Mondo S."/>
            <person name="Kjaerbolling I."/>
            <person name="Vesth T."/>
            <person name="Frisvad J.C."/>
            <person name="Nybo J.L."/>
            <person name="Theobald S."/>
            <person name="Kildgaard S."/>
            <person name="Isbrandt T."/>
            <person name="Kuo A."/>
            <person name="Sato A."/>
            <person name="Lyhne E.K."/>
            <person name="Kogle M.E."/>
            <person name="Wiebenga A."/>
            <person name="Kun R.S."/>
            <person name="Lubbers R.J."/>
            <person name="Makela M.R."/>
            <person name="Barry K."/>
            <person name="Chovatia M."/>
            <person name="Clum A."/>
            <person name="Daum C."/>
            <person name="Haridas S."/>
            <person name="He G."/>
            <person name="LaButti K."/>
            <person name="Lipzen A."/>
            <person name="Riley R."/>
            <person name="Salamov A."/>
            <person name="Simmons B.A."/>
            <person name="Magnuson J.K."/>
            <person name="Henrissat B."/>
            <person name="Mortensen U.H."/>
            <person name="Larsen T.O."/>
            <person name="Devries R.P."/>
            <person name="Grigoriev I.V."/>
            <person name="Machida M."/>
            <person name="Baker S.E."/>
            <person name="Andersen M.R."/>
            <person name="Cantor M.N."/>
            <person name="Hua S.X."/>
        </authorList>
    </citation>
    <scope>NUCLEOTIDE SEQUENCE [LARGE SCALE GENOMIC DNA]</scope>
    <source>
        <strain evidence="1 2">CBS 117616</strain>
    </source>
</reference>
<evidence type="ECO:0000313" key="2">
    <source>
        <dbReference type="Proteomes" id="UP000325395"/>
    </source>
</evidence>
<dbReference type="EMBL" id="ML735732">
    <property type="protein sequence ID" value="KAE8417879.1"/>
    <property type="molecule type" value="Genomic_DNA"/>
</dbReference>
<dbReference type="Proteomes" id="UP000325395">
    <property type="component" value="Unassembled WGS sequence"/>
</dbReference>